<sequence>MFSDNSSLRKIIRTGLLVFAIMGIISGTMPLAIISPAIFTGTSMPEQLPAFTIVAVVNYGFAILLLVVRSRFFKK</sequence>
<reference evidence="2 3" key="1">
    <citation type="submission" date="2015-08" db="EMBL/GenBank/DDBJ databases">
        <title>Draft Genome Sequence of Bacillus vietnamensis UCD-SED5.</title>
        <authorList>
            <person name="Lee R.D."/>
            <person name="Jospin G."/>
            <person name="Lang J.M."/>
            <person name="Coil D.A."/>
            <person name="Eisen J.A."/>
        </authorList>
    </citation>
    <scope>NUCLEOTIDE SEQUENCE [LARGE SCALE GENOMIC DNA]</scope>
    <source>
        <strain evidence="2 3">UCD-SED5</strain>
    </source>
</reference>
<organism evidence="2 3">
    <name type="scientific">Rossellomorea vietnamensis</name>
    <dbReference type="NCBI Taxonomy" id="218284"/>
    <lineage>
        <taxon>Bacteria</taxon>
        <taxon>Bacillati</taxon>
        <taxon>Bacillota</taxon>
        <taxon>Bacilli</taxon>
        <taxon>Bacillales</taxon>
        <taxon>Bacillaceae</taxon>
        <taxon>Rossellomorea</taxon>
    </lineage>
</organism>
<name>A0A0N8GGS3_9BACI</name>
<proteinExistence type="predicted"/>
<protein>
    <submittedName>
        <fullName evidence="2">Uncharacterized protein</fullName>
    </submittedName>
</protein>
<evidence type="ECO:0000256" key="1">
    <source>
        <dbReference type="SAM" id="Phobius"/>
    </source>
</evidence>
<dbReference type="RefSeq" id="WP_060672794.1">
    <property type="nucleotide sequence ID" value="NZ_LIXZ01000008.1"/>
</dbReference>
<comment type="caution">
    <text evidence="2">The sequence shown here is derived from an EMBL/GenBank/DDBJ whole genome shotgun (WGS) entry which is preliminary data.</text>
</comment>
<accession>A0A0N8GGS3</accession>
<dbReference type="EMBL" id="LIXZ01000008">
    <property type="protein sequence ID" value="KPL59298.1"/>
    <property type="molecule type" value="Genomic_DNA"/>
</dbReference>
<dbReference type="PATRIC" id="fig|218284.4.peg.4174"/>
<evidence type="ECO:0000313" key="2">
    <source>
        <dbReference type="EMBL" id="KPL59298.1"/>
    </source>
</evidence>
<keyword evidence="1" id="KW-0812">Transmembrane</keyword>
<keyword evidence="1" id="KW-0472">Membrane</keyword>
<dbReference type="Proteomes" id="UP000050398">
    <property type="component" value="Unassembled WGS sequence"/>
</dbReference>
<dbReference type="AlphaFoldDB" id="A0A0N8GGS3"/>
<keyword evidence="1" id="KW-1133">Transmembrane helix</keyword>
<dbReference type="OrthoDB" id="2884853at2"/>
<feature type="transmembrane region" description="Helical" evidence="1">
    <location>
        <begin position="12"/>
        <end position="38"/>
    </location>
</feature>
<evidence type="ECO:0000313" key="3">
    <source>
        <dbReference type="Proteomes" id="UP000050398"/>
    </source>
</evidence>
<gene>
    <name evidence="2" type="ORF">AM506_12325</name>
</gene>
<feature type="transmembrane region" description="Helical" evidence="1">
    <location>
        <begin position="50"/>
        <end position="68"/>
    </location>
</feature>